<accession>A0A0D9P0Q3</accession>
<organism evidence="1 2">
    <name type="scientific">Metarhizium anisopliae BRIP 53293</name>
    <dbReference type="NCBI Taxonomy" id="1291518"/>
    <lineage>
        <taxon>Eukaryota</taxon>
        <taxon>Fungi</taxon>
        <taxon>Dikarya</taxon>
        <taxon>Ascomycota</taxon>
        <taxon>Pezizomycotina</taxon>
        <taxon>Sordariomycetes</taxon>
        <taxon>Hypocreomycetidae</taxon>
        <taxon>Hypocreales</taxon>
        <taxon>Clavicipitaceae</taxon>
        <taxon>Metarhizium</taxon>
    </lineage>
</organism>
<evidence type="ECO:0000313" key="2">
    <source>
        <dbReference type="Proteomes" id="UP000054544"/>
    </source>
</evidence>
<dbReference type="Proteomes" id="UP000054544">
    <property type="component" value="Unassembled WGS sequence"/>
</dbReference>
<name>A0A0D9P0Q3_METAN</name>
<dbReference type="AlphaFoldDB" id="A0A0D9P0Q3"/>
<sequence length="97" mass="11052">MAESIRDQIQNVLYDIGHVHPDLEGDYAFFSVSTVELVSAYDTSISKGLVRPTSMYNPYLNYLESPKADISRHIFDDAETLETFRSTFTMTFEMDVG</sequence>
<gene>
    <name evidence="1" type="ORF">H634G_04078</name>
</gene>
<evidence type="ECO:0000313" key="1">
    <source>
        <dbReference type="EMBL" id="KJK79839.1"/>
    </source>
</evidence>
<protein>
    <submittedName>
        <fullName evidence="1">Uncharacterized protein</fullName>
    </submittedName>
</protein>
<keyword evidence="2" id="KW-1185">Reference proteome</keyword>
<dbReference type="EMBL" id="KE384729">
    <property type="protein sequence ID" value="KJK79839.1"/>
    <property type="molecule type" value="Genomic_DNA"/>
</dbReference>
<reference evidence="2" key="1">
    <citation type="journal article" date="2014" name="BMC Genomics">
        <title>The genome sequence of the biocontrol fungus Metarhizium anisopliae and comparative genomics of Metarhizium species.</title>
        <authorList>
            <person name="Pattemore J.A."/>
            <person name="Hane J.K."/>
            <person name="Williams A.H."/>
            <person name="Wilson B.A."/>
            <person name="Stodart B.J."/>
            <person name="Ash G.J."/>
        </authorList>
    </citation>
    <scope>NUCLEOTIDE SEQUENCE [LARGE SCALE GENOMIC DNA]</scope>
    <source>
        <strain evidence="2">BRIP 53293</strain>
    </source>
</reference>
<proteinExistence type="predicted"/>